<dbReference type="InterPro" id="IPR012920">
    <property type="entry name" value="rRNA_MeTfrase_SPB1-like_C"/>
</dbReference>
<keyword evidence="4" id="KW-1185">Reference proteome</keyword>
<feature type="region of interest" description="Disordered" evidence="1">
    <location>
        <begin position="55"/>
        <end position="87"/>
    </location>
</feature>
<dbReference type="HOGENOM" id="CLU_1629919_0_0_1"/>
<dbReference type="AlphaFoldDB" id="M1A2T4"/>
<dbReference type="GO" id="GO:0008168">
    <property type="term" value="F:methyltransferase activity"/>
    <property type="evidence" value="ECO:0007669"/>
    <property type="project" value="InterPro"/>
</dbReference>
<dbReference type="eggNOG" id="KOG1098">
    <property type="taxonomic scope" value="Eukaryota"/>
</dbReference>
<dbReference type="EnsemblPlants" id="PGSC0003DMT400013409">
    <property type="protein sequence ID" value="PGSC0003DMT400013409"/>
    <property type="gene ID" value="PGSC0003DMG400005231"/>
</dbReference>
<evidence type="ECO:0000259" key="2">
    <source>
        <dbReference type="Pfam" id="PF07780"/>
    </source>
</evidence>
<proteinExistence type="predicted"/>
<accession>M1A2T4</accession>
<sequence>MVFVEPEEQEMLDKYNNEDEMLIDRVGERAPISKTQTTSELLVPIMTKKRMDGLLQVPSPETPNDFEIVPVPPTDSSDSSFDESSDDIDRKAEILSIAKKSILKMQREAMMDDGYNKYKFDDEGLPKWFVDEEKRHDKIFYTSIYRKLYGIPKDIMNITINMK</sequence>
<evidence type="ECO:0000313" key="3">
    <source>
        <dbReference type="EnsemblPlants" id="PGSC0003DMT400013409"/>
    </source>
</evidence>
<dbReference type="Proteomes" id="UP000011115">
    <property type="component" value="Unassembled WGS sequence"/>
</dbReference>
<dbReference type="InParanoid" id="M1A2T4"/>
<evidence type="ECO:0000256" key="1">
    <source>
        <dbReference type="SAM" id="MobiDB-lite"/>
    </source>
</evidence>
<organism evidence="3 4">
    <name type="scientific">Solanum tuberosum</name>
    <name type="common">Potato</name>
    <dbReference type="NCBI Taxonomy" id="4113"/>
    <lineage>
        <taxon>Eukaryota</taxon>
        <taxon>Viridiplantae</taxon>
        <taxon>Streptophyta</taxon>
        <taxon>Embryophyta</taxon>
        <taxon>Tracheophyta</taxon>
        <taxon>Spermatophyta</taxon>
        <taxon>Magnoliopsida</taxon>
        <taxon>eudicotyledons</taxon>
        <taxon>Gunneridae</taxon>
        <taxon>Pentapetalae</taxon>
        <taxon>asterids</taxon>
        <taxon>lamiids</taxon>
        <taxon>Solanales</taxon>
        <taxon>Solanaceae</taxon>
        <taxon>Solanoideae</taxon>
        <taxon>Solaneae</taxon>
        <taxon>Solanum</taxon>
    </lineage>
</organism>
<name>M1A2T4_SOLTU</name>
<dbReference type="Gramene" id="PGSC0003DMT400013409">
    <property type="protein sequence ID" value="PGSC0003DMT400013409"/>
    <property type="gene ID" value="PGSC0003DMG400005231"/>
</dbReference>
<dbReference type="STRING" id="4113.M1A2T4"/>
<protein>
    <submittedName>
        <fullName evidence="3">Ribosomal RNA methyltransferase</fullName>
    </submittedName>
</protein>
<reference evidence="4" key="1">
    <citation type="journal article" date="2011" name="Nature">
        <title>Genome sequence and analysis of the tuber crop potato.</title>
        <authorList>
            <consortium name="The Potato Genome Sequencing Consortium"/>
        </authorList>
    </citation>
    <scope>NUCLEOTIDE SEQUENCE [LARGE SCALE GENOMIC DNA]</scope>
    <source>
        <strain evidence="4">cv. DM1-3 516 R44</strain>
    </source>
</reference>
<evidence type="ECO:0000313" key="4">
    <source>
        <dbReference type="Proteomes" id="UP000011115"/>
    </source>
</evidence>
<reference evidence="3" key="2">
    <citation type="submission" date="2015-06" db="UniProtKB">
        <authorList>
            <consortium name="EnsemblPlants"/>
        </authorList>
    </citation>
    <scope>IDENTIFICATION</scope>
    <source>
        <strain evidence="3">DM1-3 516 R44</strain>
    </source>
</reference>
<dbReference type="PaxDb" id="4113-PGSC0003DMT400013409"/>
<dbReference type="GO" id="GO:0005634">
    <property type="term" value="C:nucleus"/>
    <property type="evidence" value="ECO:0007669"/>
    <property type="project" value="InterPro"/>
</dbReference>
<feature type="domain" description="Ribosomal RNA methyltransferase SPB1-like C-terminal" evidence="2">
    <location>
        <begin position="63"/>
        <end position="139"/>
    </location>
</feature>
<dbReference type="GO" id="GO:0006364">
    <property type="term" value="P:rRNA processing"/>
    <property type="evidence" value="ECO:0007669"/>
    <property type="project" value="InterPro"/>
</dbReference>
<dbReference type="Pfam" id="PF07780">
    <property type="entry name" value="Spb1_C"/>
    <property type="match status" value="1"/>
</dbReference>